<dbReference type="NCBIfam" id="NF006718">
    <property type="entry name" value="PRK09256.1"/>
    <property type="match status" value="1"/>
</dbReference>
<evidence type="ECO:0000256" key="2">
    <source>
        <dbReference type="SAM" id="MobiDB-lite"/>
    </source>
</evidence>
<evidence type="ECO:0000313" key="5">
    <source>
        <dbReference type="Proteomes" id="UP001595953"/>
    </source>
</evidence>
<keyword evidence="5" id="KW-1185">Reference proteome</keyword>
<dbReference type="PROSITE" id="PS00745">
    <property type="entry name" value="RF_PROK_I"/>
    <property type="match status" value="1"/>
</dbReference>
<feature type="compositionally biased region" description="Basic residues" evidence="2">
    <location>
        <begin position="100"/>
        <end position="120"/>
    </location>
</feature>
<dbReference type="EC" id="3.1.1.29" evidence="4"/>
<dbReference type="GO" id="GO:0004045">
    <property type="term" value="F:peptidyl-tRNA hydrolase activity"/>
    <property type="evidence" value="ECO:0007669"/>
    <property type="project" value="UniProtKB-EC"/>
</dbReference>
<dbReference type="Gene3D" id="3.30.160.20">
    <property type="match status" value="1"/>
</dbReference>
<gene>
    <name evidence="4" type="primary">arfB</name>
    <name evidence="4" type="ORF">ACFO5O_12445</name>
</gene>
<dbReference type="EMBL" id="JBHSGP010000014">
    <property type="protein sequence ID" value="MFC4723137.1"/>
    <property type="molecule type" value="Genomic_DNA"/>
</dbReference>
<comment type="similarity">
    <text evidence="1">Belongs to the prokaryotic/mitochondrial release factor family.</text>
</comment>
<dbReference type="InterPro" id="IPR045853">
    <property type="entry name" value="Pep_chain_release_fac_I_sf"/>
</dbReference>
<dbReference type="PANTHER" id="PTHR47814">
    <property type="entry name" value="PEPTIDYL-TRNA HYDROLASE ARFB"/>
    <property type="match status" value="1"/>
</dbReference>
<protein>
    <submittedName>
        <fullName evidence="4">Alternative ribosome rescue aminoacyl-tRNA hydrolase ArfB</fullName>
        <ecNumber evidence="4">3.1.1.29</ecNumber>
    </submittedName>
</protein>
<evidence type="ECO:0000256" key="1">
    <source>
        <dbReference type="ARBA" id="ARBA00010835"/>
    </source>
</evidence>
<accession>A0ABV9N4B9</accession>
<dbReference type="SUPFAM" id="SSF75620">
    <property type="entry name" value="Release factor"/>
    <property type="match status" value="1"/>
</dbReference>
<proteinExistence type="inferred from homology"/>
<name>A0ABV9N4B9_9FLAO</name>
<dbReference type="Pfam" id="PF00472">
    <property type="entry name" value="RF-1"/>
    <property type="match status" value="1"/>
</dbReference>
<organism evidence="4 5">
    <name type="scientific">Geojedonia litorea</name>
    <dbReference type="NCBI Taxonomy" id="1268269"/>
    <lineage>
        <taxon>Bacteria</taxon>
        <taxon>Pseudomonadati</taxon>
        <taxon>Bacteroidota</taxon>
        <taxon>Flavobacteriia</taxon>
        <taxon>Flavobacteriales</taxon>
        <taxon>Flavobacteriaceae</taxon>
        <taxon>Geojedonia</taxon>
    </lineage>
</organism>
<dbReference type="InterPro" id="IPR000352">
    <property type="entry name" value="Pep_chain_release_fac_I"/>
</dbReference>
<comment type="caution">
    <text evidence="4">The sequence shown here is derived from an EMBL/GenBank/DDBJ whole genome shotgun (WGS) entry which is preliminary data.</text>
</comment>
<feature type="compositionally biased region" description="Basic and acidic residues" evidence="2">
    <location>
        <begin position="121"/>
        <end position="135"/>
    </location>
</feature>
<feature type="region of interest" description="Disordered" evidence="2">
    <location>
        <begin position="100"/>
        <end position="135"/>
    </location>
</feature>
<evidence type="ECO:0000259" key="3">
    <source>
        <dbReference type="PROSITE" id="PS00745"/>
    </source>
</evidence>
<reference evidence="5" key="1">
    <citation type="journal article" date="2019" name="Int. J. Syst. Evol. Microbiol.">
        <title>The Global Catalogue of Microorganisms (GCM) 10K type strain sequencing project: providing services to taxonomists for standard genome sequencing and annotation.</title>
        <authorList>
            <consortium name="The Broad Institute Genomics Platform"/>
            <consortium name="The Broad Institute Genome Sequencing Center for Infectious Disease"/>
            <person name="Wu L."/>
            <person name="Ma J."/>
        </authorList>
    </citation>
    <scope>NUCLEOTIDE SEQUENCE [LARGE SCALE GENOMIC DNA]</scope>
    <source>
        <strain evidence="5">CCUG 63682</strain>
    </source>
</reference>
<sequence>MLDEKLLISELNFKAIRSSGAGGQHVNKTASKVELTFSLMDSSVLNDEQKSMLKRSLSKRLTNDNVIILQCDESRSQHKNKTLVIDRFLKLIKDGMVVPKKRKKTKVPKAVKLKRLKSKKQTAEKKAKRKPPEIN</sequence>
<dbReference type="RefSeq" id="WP_387964250.1">
    <property type="nucleotide sequence ID" value="NZ_JBHSGP010000014.1"/>
</dbReference>
<dbReference type="PANTHER" id="PTHR47814:SF1">
    <property type="entry name" value="PEPTIDYL-TRNA HYDROLASE ARFB"/>
    <property type="match status" value="1"/>
</dbReference>
<feature type="domain" description="Prokaryotic-type class I peptide chain release factors" evidence="3">
    <location>
        <begin position="17"/>
        <end position="33"/>
    </location>
</feature>
<dbReference type="Proteomes" id="UP001595953">
    <property type="component" value="Unassembled WGS sequence"/>
</dbReference>
<evidence type="ECO:0000313" key="4">
    <source>
        <dbReference type="EMBL" id="MFC4723137.1"/>
    </source>
</evidence>
<keyword evidence="4" id="KW-0378">Hydrolase</keyword>